<evidence type="ECO:0000313" key="2">
    <source>
        <dbReference type="Proteomes" id="UP000077071"/>
    </source>
</evidence>
<dbReference type="KEGG" id="rtn:A6122_1294"/>
<keyword evidence="2" id="KW-1185">Reference proteome</keyword>
<dbReference type="OrthoDB" id="2531964at2"/>
<evidence type="ECO:0000313" key="1">
    <source>
        <dbReference type="EMBL" id="AND16438.1"/>
    </source>
</evidence>
<dbReference type="PATRIC" id="fig|33888.3.peg.1421"/>
<reference evidence="1 2" key="1">
    <citation type="submission" date="2016-05" db="EMBL/GenBank/DDBJ databases">
        <title>Complete genome sequence of Rathayibacter tritici NCPPB 1953.</title>
        <authorList>
            <person name="Park J."/>
            <person name="Lee H.-H."/>
            <person name="Lee S.-W."/>
            <person name="Seo Y.-S."/>
        </authorList>
    </citation>
    <scope>NUCLEOTIDE SEQUENCE [LARGE SCALE GENOMIC DNA]</scope>
    <source>
        <strain evidence="1 2">NCPPB 1953</strain>
    </source>
</reference>
<protein>
    <submittedName>
        <fullName evidence="1">Uncharacterized protein</fullName>
    </submittedName>
</protein>
<sequence length="275" mass="30969">MIEDFHYLPVAERKWLASDLKAPWESNLYVVIIGVWSQNNMLLNFNADLSGRLKEVSIGWSPDDLKKVIHQGAACLNLKFDSAIADRLTEDCYGNVGILQSLTLEMLDEIGIVERPKNEIYVDDHDALDSAAMEYSDQLVPVFQTFASNVASGIRKRNNTTAIYAHAMAVVLEQDDADLIKGVSLDTIFNVAHGREPRIQKGNLKAALRKIEGLQVDDEERGLVLAYNPTNPEVTVVNRDLLFYRKYRTVEWPWQDLIREGNETGTDSESEVVAD</sequence>
<dbReference type="Proteomes" id="UP000077071">
    <property type="component" value="Chromosome"/>
</dbReference>
<organism evidence="1 2">
    <name type="scientific">Rathayibacter tritici</name>
    <dbReference type="NCBI Taxonomy" id="33888"/>
    <lineage>
        <taxon>Bacteria</taxon>
        <taxon>Bacillati</taxon>
        <taxon>Actinomycetota</taxon>
        <taxon>Actinomycetes</taxon>
        <taxon>Micrococcales</taxon>
        <taxon>Microbacteriaceae</taxon>
        <taxon>Rathayibacter</taxon>
    </lineage>
</organism>
<dbReference type="STRING" id="33888.A6122_1294"/>
<dbReference type="AlphaFoldDB" id="A0A160KTB3"/>
<gene>
    <name evidence="1" type="ORF">A6122_1294</name>
</gene>
<accession>A0A160KTB3</accession>
<name>A0A160KTB3_9MICO</name>
<dbReference type="EMBL" id="CP015515">
    <property type="protein sequence ID" value="AND16438.1"/>
    <property type="molecule type" value="Genomic_DNA"/>
</dbReference>
<proteinExistence type="predicted"/>
<dbReference type="RefSeq" id="WP_068253051.1">
    <property type="nucleotide sequence ID" value="NZ_CP015515.1"/>
</dbReference>